<evidence type="ECO:0000313" key="2">
    <source>
        <dbReference type="Proteomes" id="UP000036923"/>
    </source>
</evidence>
<reference evidence="2" key="1">
    <citation type="submission" date="2015-07" db="EMBL/GenBank/DDBJ databases">
        <title>Near-Complete Genome Sequence of the Cellulolytic Bacterium Bacteroides (Pseudobacteroides) cellulosolvens ATCC 35603.</title>
        <authorList>
            <person name="Dassa B."/>
            <person name="Utturkar S.M."/>
            <person name="Klingeman D.M."/>
            <person name="Hurt R.A."/>
            <person name="Keller M."/>
            <person name="Xu J."/>
            <person name="Reddy Y.H.K."/>
            <person name="Borovok I."/>
            <person name="Grinberg I.R."/>
            <person name="Lamed R."/>
            <person name="Zhivin O."/>
            <person name="Bayer E.A."/>
            <person name="Brown S.D."/>
        </authorList>
    </citation>
    <scope>NUCLEOTIDE SEQUENCE [LARGE SCALE GENOMIC DNA]</scope>
    <source>
        <strain evidence="2">DSM 2933</strain>
    </source>
</reference>
<dbReference type="STRING" id="398512.Bccel_2766"/>
<protein>
    <submittedName>
        <fullName evidence="1">YukD-like protein</fullName>
    </submittedName>
</protein>
<dbReference type="InterPro" id="IPR024962">
    <property type="entry name" value="YukD-like"/>
</dbReference>
<proteinExistence type="predicted"/>
<organism evidence="1 2">
    <name type="scientific">Pseudobacteroides cellulosolvens ATCC 35603 = DSM 2933</name>
    <dbReference type="NCBI Taxonomy" id="398512"/>
    <lineage>
        <taxon>Bacteria</taxon>
        <taxon>Bacillati</taxon>
        <taxon>Bacillota</taxon>
        <taxon>Clostridia</taxon>
        <taxon>Eubacteriales</taxon>
        <taxon>Oscillospiraceae</taxon>
        <taxon>Pseudobacteroides</taxon>
    </lineage>
</organism>
<accession>A0A0L6JP62</accession>
<dbReference type="EMBL" id="LGTC01000001">
    <property type="protein sequence ID" value="KNY27495.1"/>
    <property type="molecule type" value="Genomic_DNA"/>
</dbReference>
<dbReference type="Proteomes" id="UP000036923">
    <property type="component" value="Unassembled WGS sequence"/>
</dbReference>
<dbReference type="eggNOG" id="ENOG5030YNM">
    <property type="taxonomic scope" value="Bacteria"/>
</dbReference>
<evidence type="ECO:0000313" key="1">
    <source>
        <dbReference type="EMBL" id="KNY27495.1"/>
    </source>
</evidence>
<gene>
    <name evidence="1" type="ORF">Bccel_2766</name>
</gene>
<dbReference type="AlphaFoldDB" id="A0A0L6JP62"/>
<comment type="caution">
    <text evidence="1">The sequence shown here is derived from an EMBL/GenBank/DDBJ whole genome shotgun (WGS) entry which is preliminary data.</text>
</comment>
<name>A0A0L6JP62_9FIRM</name>
<dbReference type="RefSeq" id="WP_036944542.1">
    <property type="nucleotide sequence ID" value="NZ_JQKC01000032.1"/>
</dbReference>
<dbReference type="OrthoDB" id="2085212at2"/>
<sequence length="82" mass="9182">MNSVIVTVKIKEKEYPFDLELPADIPAKELSNIINQSLNIDKNITSRFTGYQIYADPPGRIMKDTETLNDVGAWDGAILTLL</sequence>
<keyword evidence="2" id="KW-1185">Reference proteome</keyword>
<dbReference type="Pfam" id="PF08817">
    <property type="entry name" value="YukD"/>
    <property type="match status" value="1"/>
</dbReference>